<evidence type="ECO:0000313" key="3">
    <source>
        <dbReference type="Proteomes" id="UP001642406"/>
    </source>
</evidence>
<name>A0ABP0D0B4_9PEZI</name>
<gene>
    <name evidence="2" type="ORF">SBRCBS47491_009729</name>
</gene>
<reference evidence="2 3" key="1">
    <citation type="submission" date="2024-01" db="EMBL/GenBank/DDBJ databases">
        <authorList>
            <person name="Allen C."/>
            <person name="Tagirdzhanova G."/>
        </authorList>
    </citation>
    <scope>NUCLEOTIDE SEQUENCE [LARGE SCALE GENOMIC DNA]</scope>
</reference>
<protein>
    <submittedName>
        <fullName evidence="2">Uncharacterized protein</fullName>
    </submittedName>
</protein>
<evidence type="ECO:0000256" key="1">
    <source>
        <dbReference type="SAM" id="MobiDB-lite"/>
    </source>
</evidence>
<sequence>MQSKFSTVLVTAMASPTSFMVSPTSGVVSTMTGTAPSASSFITITTNAFGAAITFKAATTRVFDVATSSIASSAASSMPAAAFTEEDASFLEAATGDVLDHEKELDSLGKDLDALYETDEVYNEFVEAWKLKDAFDSTVEGGKQVIELGKDAYEVGKMILEVEKSAKAAGKGMKAVLDAENKLGKLMDIHMPIPRRILTHGSRGMDVVVKSLELMIGAVEHSTNRLTFHPDNAVVTRNIGVFLGGVFQKPMGILIRIMKFTDFAVEQVNLKIQPTCFHKDPEEDEAKGAYGVLVRAYKVLETGNAFAAVAAEVPGFEWMPAAVEPIMIFARAIAVQLDACVDNYPPLPPPPAADPVPKVPSLKDLVEEVEEVSKIWEEGEKKVEESVDGVEDEIYRIEDHFGHHNGTPSDHASLPDYDTPEIDHDVEPSHPKDPKIHLGHDDGFD</sequence>
<feature type="region of interest" description="Disordered" evidence="1">
    <location>
        <begin position="400"/>
        <end position="445"/>
    </location>
</feature>
<dbReference type="Proteomes" id="UP001642406">
    <property type="component" value="Unassembled WGS sequence"/>
</dbReference>
<proteinExistence type="predicted"/>
<comment type="caution">
    <text evidence="2">The sequence shown here is derived from an EMBL/GenBank/DDBJ whole genome shotgun (WGS) entry which is preliminary data.</text>
</comment>
<organism evidence="2 3">
    <name type="scientific">Sporothrix bragantina</name>
    <dbReference type="NCBI Taxonomy" id="671064"/>
    <lineage>
        <taxon>Eukaryota</taxon>
        <taxon>Fungi</taxon>
        <taxon>Dikarya</taxon>
        <taxon>Ascomycota</taxon>
        <taxon>Pezizomycotina</taxon>
        <taxon>Sordariomycetes</taxon>
        <taxon>Sordariomycetidae</taxon>
        <taxon>Ophiostomatales</taxon>
        <taxon>Ophiostomataceae</taxon>
        <taxon>Sporothrix</taxon>
    </lineage>
</organism>
<evidence type="ECO:0000313" key="2">
    <source>
        <dbReference type="EMBL" id="CAK7236706.1"/>
    </source>
</evidence>
<dbReference type="EMBL" id="CAWUHC010000164">
    <property type="protein sequence ID" value="CAK7236706.1"/>
    <property type="molecule type" value="Genomic_DNA"/>
</dbReference>
<feature type="compositionally biased region" description="Basic and acidic residues" evidence="1">
    <location>
        <begin position="421"/>
        <end position="445"/>
    </location>
</feature>
<accession>A0ABP0D0B4</accession>
<keyword evidence="3" id="KW-1185">Reference proteome</keyword>